<keyword evidence="1" id="KW-1133">Transmembrane helix</keyword>
<keyword evidence="1" id="KW-0812">Transmembrane</keyword>
<feature type="transmembrane region" description="Helical" evidence="1">
    <location>
        <begin position="189"/>
        <end position="206"/>
    </location>
</feature>
<keyword evidence="3" id="KW-1185">Reference proteome</keyword>
<protein>
    <submittedName>
        <fullName evidence="2">Uncharacterized protein</fullName>
    </submittedName>
</protein>
<dbReference type="AlphaFoldDB" id="A0A2H3BXN7"/>
<feature type="transmembrane region" description="Helical" evidence="1">
    <location>
        <begin position="164"/>
        <end position="183"/>
    </location>
</feature>
<dbReference type="EMBL" id="KZ293431">
    <property type="protein sequence ID" value="PBK68653.1"/>
    <property type="molecule type" value="Genomic_DNA"/>
</dbReference>
<evidence type="ECO:0000256" key="1">
    <source>
        <dbReference type="SAM" id="Phobius"/>
    </source>
</evidence>
<organism evidence="2 3">
    <name type="scientific">Armillaria solidipes</name>
    <dbReference type="NCBI Taxonomy" id="1076256"/>
    <lineage>
        <taxon>Eukaryota</taxon>
        <taxon>Fungi</taxon>
        <taxon>Dikarya</taxon>
        <taxon>Basidiomycota</taxon>
        <taxon>Agaricomycotina</taxon>
        <taxon>Agaricomycetes</taxon>
        <taxon>Agaricomycetidae</taxon>
        <taxon>Agaricales</taxon>
        <taxon>Marasmiineae</taxon>
        <taxon>Physalacriaceae</taxon>
        <taxon>Armillaria</taxon>
    </lineage>
</organism>
<accession>A0A2H3BXN7</accession>
<feature type="transmembrane region" description="Helical" evidence="1">
    <location>
        <begin position="85"/>
        <end position="106"/>
    </location>
</feature>
<proteinExistence type="predicted"/>
<name>A0A2H3BXN7_9AGAR</name>
<reference evidence="3" key="1">
    <citation type="journal article" date="2017" name="Nat. Ecol. Evol.">
        <title>Genome expansion and lineage-specific genetic innovations in the forest pathogenic fungi Armillaria.</title>
        <authorList>
            <person name="Sipos G."/>
            <person name="Prasanna A.N."/>
            <person name="Walter M.C."/>
            <person name="O'Connor E."/>
            <person name="Balint B."/>
            <person name="Krizsan K."/>
            <person name="Kiss B."/>
            <person name="Hess J."/>
            <person name="Varga T."/>
            <person name="Slot J."/>
            <person name="Riley R."/>
            <person name="Boka B."/>
            <person name="Rigling D."/>
            <person name="Barry K."/>
            <person name="Lee J."/>
            <person name="Mihaltcheva S."/>
            <person name="LaButti K."/>
            <person name="Lipzen A."/>
            <person name="Waldron R."/>
            <person name="Moloney N.M."/>
            <person name="Sperisen C."/>
            <person name="Kredics L."/>
            <person name="Vagvoelgyi C."/>
            <person name="Patrignani A."/>
            <person name="Fitzpatrick D."/>
            <person name="Nagy I."/>
            <person name="Doyle S."/>
            <person name="Anderson J.B."/>
            <person name="Grigoriev I.V."/>
            <person name="Gueldener U."/>
            <person name="Muensterkoetter M."/>
            <person name="Nagy L.G."/>
        </authorList>
    </citation>
    <scope>NUCLEOTIDE SEQUENCE [LARGE SCALE GENOMIC DNA]</scope>
    <source>
        <strain evidence="3">28-4</strain>
    </source>
</reference>
<keyword evidence="1" id="KW-0472">Membrane</keyword>
<evidence type="ECO:0000313" key="3">
    <source>
        <dbReference type="Proteomes" id="UP000218334"/>
    </source>
</evidence>
<evidence type="ECO:0000313" key="2">
    <source>
        <dbReference type="EMBL" id="PBK68653.1"/>
    </source>
</evidence>
<dbReference type="Proteomes" id="UP000218334">
    <property type="component" value="Unassembled WGS sequence"/>
</dbReference>
<gene>
    <name evidence="2" type="ORF">ARMSODRAFT_185139</name>
</gene>
<sequence length="280" mass="32058">MTLNRHLTLQEARCPSIHAQWDASRTYFHFVPSRGSLESEQRSSIRESGRRSDATLSADASGHFLLSTEYSPVNDDSDFKSPPAFNFNCLIIITLLADICFAPILIEKSRRLLSRGNRSFHSPTCSLSLTSTLLLFSQDTRQTCVSEPPLATTTITKMFDATRAVINILLETWIYWEMIWMFYRLRSNLKLPLMLVLSVFITYFGVWPQTLHLIQMHMREFIRDNLILIGLVVAGAARAVYMIMILYIVVRCPEVAVLDLVIRRPLCMVEAYLNGLLAWM</sequence>
<feature type="transmembrane region" description="Helical" evidence="1">
    <location>
        <begin position="226"/>
        <end position="250"/>
    </location>
</feature>